<reference evidence="2" key="3">
    <citation type="submission" date="2024-03" db="EMBL/GenBank/DDBJ databases">
        <authorList>
            <person name="Sun Q."/>
            <person name="Sedlacek I."/>
        </authorList>
    </citation>
    <scope>NUCLEOTIDE SEQUENCE</scope>
    <source>
        <strain evidence="2">CCM 8635</strain>
    </source>
</reference>
<proteinExistence type="predicted"/>
<dbReference type="STRING" id="1217698.F888_03643"/>
<dbReference type="Proteomes" id="UP000013200">
    <property type="component" value="Unassembled WGS sequence"/>
</dbReference>
<evidence type="ECO:0000313" key="3">
    <source>
        <dbReference type="Proteomes" id="UP000013200"/>
    </source>
</evidence>
<dbReference type="Proteomes" id="UP000652691">
    <property type="component" value="Unassembled WGS sequence"/>
</dbReference>
<reference evidence="2 4" key="2">
    <citation type="journal article" date="2014" name="Int. J. Syst. Evol. Microbiol.">
        <title>Complete genome sequence of Corynebacterium casei LMG S-19264T (=DSM 44701T), isolated from a smear-ripened cheese.</title>
        <authorList>
            <consortium name="US DOE Joint Genome Institute (JGI-PGF)"/>
            <person name="Walter F."/>
            <person name="Albersmeier A."/>
            <person name="Kalinowski J."/>
            <person name="Ruckert C."/>
        </authorList>
    </citation>
    <scope>NUCLEOTIDE SEQUENCE [LARGE SCALE GENOMIC DNA]</scope>
    <source>
        <strain evidence="2 4">CCM 8635</strain>
    </source>
</reference>
<dbReference type="GeneID" id="80105038"/>
<reference evidence="1 3" key="1">
    <citation type="submission" date="2013-02" db="EMBL/GenBank/DDBJ databases">
        <title>The Genome Sequence of Acinetobacter sp. NIPH 3623.</title>
        <authorList>
            <consortium name="The Broad Institute Genome Sequencing Platform"/>
            <consortium name="The Broad Institute Genome Sequencing Center for Infectious Disease"/>
            <person name="Cerqueira G."/>
            <person name="Feldgarden M."/>
            <person name="Courvalin P."/>
            <person name="Perichon B."/>
            <person name="Grillot-Courvalin C."/>
            <person name="Clermont D."/>
            <person name="Rocha E."/>
            <person name="Yoon E.-J."/>
            <person name="Nemec A."/>
            <person name="Walker B."/>
            <person name="Young S.K."/>
            <person name="Zeng Q."/>
            <person name="Gargeya S."/>
            <person name="Fitzgerald M."/>
            <person name="Haas B."/>
            <person name="Abouelleil A."/>
            <person name="Alvarado L."/>
            <person name="Arachchi H.M."/>
            <person name="Berlin A.M."/>
            <person name="Chapman S.B."/>
            <person name="Dewar J."/>
            <person name="Goldberg J."/>
            <person name="Griggs A."/>
            <person name="Gujja S."/>
            <person name="Hansen M."/>
            <person name="Howarth C."/>
            <person name="Imamovic A."/>
            <person name="Larimer J."/>
            <person name="McCowan C."/>
            <person name="Murphy C."/>
            <person name="Neiman D."/>
            <person name="Pearson M."/>
            <person name="Priest M."/>
            <person name="Roberts A."/>
            <person name="Saif S."/>
            <person name="Shea T."/>
            <person name="Sisk P."/>
            <person name="Sykes S."/>
            <person name="Wortman J."/>
            <person name="Nusbaum C."/>
            <person name="Birren B."/>
        </authorList>
    </citation>
    <scope>NUCLEOTIDE SEQUENCE [LARGE SCALE GENOMIC DNA]</scope>
    <source>
        <strain evidence="1 3">NIPH 3623</strain>
    </source>
</reference>
<gene>
    <name evidence="1" type="ORF">F888_03643</name>
    <name evidence="2" type="ORF">GCM10007354_24570</name>
</gene>
<sequence length="209" mass="24590">MKNHPIFKLTIEISPTENHTMLLNEEQSNFYIGRLPSHCSRTNLFNALELVKKNRPQDEIDFFERIALQTKNESYKIEFEGIPVFDASKKSETLFKDVRIKPEKIRNLIIVCYDNRIFSPVIFDGENYRIFDGKNCIRPNTIHKWAYEEEVFQKLGLESIDPELAKQIHSQVETDRKEERKNNAGVKVLEVILEVLKEAAEEQPKRPFH</sequence>
<dbReference type="HOGENOM" id="CLU_1313218_0_0_6"/>
<dbReference type="RefSeq" id="WP_005289206.1">
    <property type="nucleotide sequence ID" value="NZ_BMDA01000003.1"/>
</dbReference>
<evidence type="ECO:0000313" key="4">
    <source>
        <dbReference type="Proteomes" id="UP000652691"/>
    </source>
</evidence>
<dbReference type="AlphaFoldDB" id="N9RB17"/>
<evidence type="ECO:0000313" key="2">
    <source>
        <dbReference type="EMBL" id="GGH39061.1"/>
    </source>
</evidence>
<keyword evidence="3" id="KW-1185">Reference proteome</keyword>
<organism evidence="1 3">
    <name type="scientific">Acinetobacter courvalinii</name>
    <dbReference type="NCBI Taxonomy" id="280147"/>
    <lineage>
        <taxon>Bacteria</taxon>
        <taxon>Pseudomonadati</taxon>
        <taxon>Pseudomonadota</taxon>
        <taxon>Gammaproteobacteria</taxon>
        <taxon>Moraxellales</taxon>
        <taxon>Moraxellaceae</taxon>
        <taxon>Acinetobacter</taxon>
    </lineage>
</organism>
<accession>N9RB17</accession>
<dbReference type="EMBL" id="BMDA01000003">
    <property type="protein sequence ID" value="GGH39061.1"/>
    <property type="molecule type" value="Genomic_DNA"/>
</dbReference>
<evidence type="ECO:0000313" key="1">
    <source>
        <dbReference type="EMBL" id="ENX35810.1"/>
    </source>
</evidence>
<comment type="caution">
    <text evidence="1">The sequence shown here is derived from an EMBL/GenBank/DDBJ whole genome shotgun (WGS) entry which is preliminary data.</text>
</comment>
<dbReference type="PATRIC" id="fig|1217698.3.peg.3546"/>
<dbReference type="EMBL" id="APSA01000018">
    <property type="protein sequence ID" value="ENX35810.1"/>
    <property type="molecule type" value="Genomic_DNA"/>
</dbReference>
<name>N9RB17_9GAMM</name>
<protein>
    <submittedName>
        <fullName evidence="1">Uncharacterized protein</fullName>
    </submittedName>
</protein>